<comment type="caution">
    <text evidence="2">The sequence shown here is derived from an EMBL/GenBank/DDBJ whole genome shotgun (WGS) entry which is preliminary data.</text>
</comment>
<proteinExistence type="predicted"/>
<feature type="region of interest" description="Disordered" evidence="1">
    <location>
        <begin position="68"/>
        <end position="88"/>
    </location>
</feature>
<sequence length="88" mass="9691">MGLTRAAPVSDAGTVTPRRGLPGLFKLLVEPVSTLRSAIRCWRASSDCSAWLRERPINLGRRRLGEREVEEADVNGDPPVSDVRSFCL</sequence>
<gene>
    <name evidence="2" type="ORF">EV645_0005</name>
</gene>
<evidence type="ECO:0000256" key="1">
    <source>
        <dbReference type="SAM" id="MobiDB-lite"/>
    </source>
</evidence>
<evidence type="ECO:0000313" key="2">
    <source>
        <dbReference type="EMBL" id="RZU24373.1"/>
    </source>
</evidence>
<accession>A0A4Q7XMI7</accession>
<name>A0A4Q7XMI7_9ACTN</name>
<dbReference type="EMBL" id="SHKR01000001">
    <property type="protein sequence ID" value="RZU24373.1"/>
    <property type="molecule type" value="Genomic_DNA"/>
</dbReference>
<evidence type="ECO:0000313" key="3">
    <source>
        <dbReference type="Proteomes" id="UP000292027"/>
    </source>
</evidence>
<reference evidence="2 3" key="1">
    <citation type="journal article" date="2015" name="Stand. Genomic Sci.">
        <title>Genomic Encyclopedia of Bacterial and Archaeal Type Strains, Phase III: the genomes of soil and plant-associated and newly described type strains.</title>
        <authorList>
            <person name="Whitman W.B."/>
            <person name="Woyke T."/>
            <person name="Klenk H.P."/>
            <person name="Zhou Y."/>
            <person name="Lilburn T.G."/>
            <person name="Beck B.J."/>
            <person name="De Vos P."/>
            <person name="Vandamme P."/>
            <person name="Eisen J.A."/>
            <person name="Garrity G."/>
            <person name="Hugenholtz P."/>
            <person name="Kyrpides N.C."/>
        </authorList>
    </citation>
    <scope>NUCLEOTIDE SEQUENCE [LARGE SCALE GENOMIC DNA]</scope>
    <source>
        <strain evidence="2 3">VKM Ac-2540</strain>
    </source>
</reference>
<dbReference type="AlphaFoldDB" id="A0A4Q7XMI7"/>
<organism evidence="2 3">
    <name type="scientific">Kribbella rubisoli</name>
    <dbReference type="NCBI Taxonomy" id="3075929"/>
    <lineage>
        <taxon>Bacteria</taxon>
        <taxon>Bacillati</taxon>
        <taxon>Actinomycetota</taxon>
        <taxon>Actinomycetes</taxon>
        <taxon>Propionibacteriales</taxon>
        <taxon>Kribbellaceae</taxon>
        <taxon>Kribbella</taxon>
    </lineage>
</organism>
<keyword evidence="3" id="KW-1185">Reference proteome</keyword>
<protein>
    <submittedName>
        <fullName evidence="2">Uncharacterized protein</fullName>
    </submittedName>
</protein>
<dbReference type="Proteomes" id="UP000292027">
    <property type="component" value="Unassembled WGS sequence"/>
</dbReference>